<gene>
    <name evidence="1" type="ORF">POM88_019881</name>
</gene>
<sequence>MLRMLPDIRCSSSLLACTLRKPFFEILSGFGHPVNIYIGREEFSDWISQPIEFGFVSCCLDLGKQLEFGSNTSHNFLAIILANTSEDRCYGCQYWVENITSGVRWERTLCNLEDNEFLIEIVPSSILPIRHGDEIELKSDREWICGIHLLYKTEKRDNVEDERTNPSKRLKRSEYDNN</sequence>
<dbReference type="Proteomes" id="UP001237642">
    <property type="component" value="Unassembled WGS sequence"/>
</dbReference>
<protein>
    <submittedName>
        <fullName evidence="1">Uncharacterized protein</fullName>
    </submittedName>
</protein>
<reference evidence="1" key="1">
    <citation type="submission" date="2023-02" db="EMBL/GenBank/DDBJ databases">
        <title>Genome of toxic invasive species Heracleum sosnowskyi carries increased number of genes despite the absence of recent whole-genome duplications.</title>
        <authorList>
            <person name="Schelkunov M."/>
            <person name="Shtratnikova V."/>
            <person name="Makarenko M."/>
            <person name="Klepikova A."/>
            <person name="Omelchenko D."/>
            <person name="Novikova G."/>
            <person name="Obukhova E."/>
            <person name="Bogdanov V."/>
            <person name="Penin A."/>
            <person name="Logacheva M."/>
        </authorList>
    </citation>
    <scope>NUCLEOTIDE SEQUENCE</scope>
    <source>
        <strain evidence="1">Hsosn_3</strain>
        <tissue evidence="1">Leaf</tissue>
    </source>
</reference>
<organism evidence="1 2">
    <name type="scientific">Heracleum sosnowskyi</name>
    <dbReference type="NCBI Taxonomy" id="360622"/>
    <lineage>
        <taxon>Eukaryota</taxon>
        <taxon>Viridiplantae</taxon>
        <taxon>Streptophyta</taxon>
        <taxon>Embryophyta</taxon>
        <taxon>Tracheophyta</taxon>
        <taxon>Spermatophyta</taxon>
        <taxon>Magnoliopsida</taxon>
        <taxon>eudicotyledons</taxon>
        <taxon>Gunneridae</taxon>
        <taxon>Pentapetalae</taxon>
        <taxon>asterids</taxon>
        <taxon>campanulids</taxon>
        <taxon>Apiales</taxon>
        <taxon>Apiaceae</taxon>
        <taxon>Apioideae</taxon>
        <taxon>apioid superclade</taxon>
        <taxon>Tordylieae</taxon>
        <taxon>Tordyliinae</taxon>
        <taxon>Heracleum</taxon>
    </lineage>
</organism>
<name>A0AAD8IAT2_9APIA</name>
<evidence type="ECO:0000313" key="2">
    <source>
        <dbReference type="Proteomes" id="UP001237642"/>
    </source>
</evidence>
<dbReference type="EMBL" id="JAUIZM010000005">
    <property type="protein sequence ID" value="KAK1382146.1"/>
    <property type="molecule type" value="Genomic_DNA"/>
</dbReference>
<keyword evidence="2" id="KW-1185">Reference proteome</keyword>
<accession>A0AAD8IAT2</accession>
<evidence type="ECO:0000313" key="1">
    <source>
        <dbReference type="EMBL" id="KAK1382146.1"/>
    </source>
</evidence>
<reference evidence="1" key="2">
    <citation type="submission" date="2023-05" db="EMBL/GenBank/DDBJ databases">
        <authorList>
            <person name="Schelkunov M.I."/>
        </authorList>
    </citation>
    <scope>NUCLEOTIDE SEQUENCE</scope>
    <source>
        <strain evidence="1">Hsosn_3</strain>
        <tissue evidence="1">Leaf</tissue>
    </source>
</reference>
<comment type="caution">
    <text evidence="1">The sequence shown here is derived from an EMBL/GenBank/DDBJ whole genome shotgun (WGS) entry which is preliminary data.</text>
</comment>
<dbReference type="AlphaFoldDB" id="A0AAD8IAT2"/>
<proteinExistence type="predicted"/>